<keyword evidence="5" id="KW-1185">Reference proteome</keyword>
<organism evidence="4 5">
    <name type="scientific">Maribacter luteus</name>
    <dbReference type="NCBI Taxonomy" id="2594478"/>
    <lineage>
        <taxon>Bacteria</taxon>
        <taxon>Pseudomonadati</taxon>
        <taxon>Bacteroidota</taxon>
        <taxon>Flavobacteriia</taxon>
        <taxon>Flavobacteriales</taxon>
        <taxon>Flavobacteriaceae</taxon>
        <taxon>Maribacter</taxon>
    </lineage>
</organism>
<evidence type="ECO:0000259" key="3">
    <source>
        <dbReference type="SMART" id="SM01360"/>
    </source>
</evidence>
<evidence type="ECO:0000259" key="2">
    <source>
        <dbReference type="SMART" id="SM01359"/>
    </source>
</evidence>
<comment type="caution">
    <text evidence="4">The sequence shown here is derived from an EMBL/GenBank/DDBJ whole genome shotgun (WGS) entry which is preliminary data.</text>
</comment>
<dbReference type="PANTHER" id="PTHR40094">
    <property type="entry name" value="ALPHA-2-MACROGLOBULIN HOMOLOG"/>
    <property type="match status" value="1"/>
</dbReference>
<dbReference type="InterPro" id="IPR041246">
    <property type="entry name" value="Bact_MG10"/>
</dbReference>
<dbReference type="PANTHER" id="PTHR40094:SF1">
    <property type="entry name" value="UBIQUITIN DOMAIN-CONTAINING PROTEIN"/>
    <property type="match status" value="1"/>
</dbReference>
<evidence type="ECO:0000313" key="4">
    <source>
        <dbReference type="EMBL" id="MRX63275.1"/>
    </source>
</evidence>
<dbReference type="InterPro" id="IPR002890">
    <property type="entry name" value="MG2"/>
</dbReference>
<comment type="similarity">
    <text evidence="1">Belongs to the protease inhibitor I39 (alpha-2-macroglobulin) family. Bacterial alpha-2-macroglobulin subfamily.</text>
</comment>
<feature type="domain" description="Alpha-2-macroglobulin" evidence="3">
    <location>
        <begin position="1228"/>
        <end position="1318"/>
    </location>
</feature>
<dbReference type="InterPro" id="IPR008930">
    <property type="entry name" value="Terpenoid_cyclase/PrenylTrfase"/>
</dbReference>
<evidence type="ECO:0000256" key="1">
    <source>
        <dbReference type="ARBA" id="ARBA00010556"/>
    </source>
</evidence>
<dbReference type="OrthoDB" id="9767116at2"/>
<accession>A0A6I2ML86</accession>
<dbReference type="Gene3D" id="1.50.10.20">
    <property type="match status" value="1"/>
</dbReference>
<dbReference type="SMART" id="SM01360">
    <property type="entry name" value="A2M"/>
    <property type="match status" value="1"/>
</dbReference>
<dbReference type="Pfam" id="PF00207">
    <property type="entry name" value="A2M"/>
    <property type="match status" value="1"/>
</dbReference>
<feature type="domain" description="Alpha-2-macroglobulin bait region" evidence="2">
    <location>
        <begin position="955"/>
        <end position="1095"/>
    </location>
</feature>
<dbReference type="Pfam" id="PF07703">
    <property type="entry name" value="A2M_BRD"/>
    <property type="match status" value="1"/>
</dbReference>
<proteinExistence type="inferred from homology"/>
<protein>
    <submittedName>
        <fullName evidence="4">Alpha-2-macroglobulin</fullName>
    </submittedName>
</protein>
<dbReference type="Pfam" id="PF17973">
    <property type="entry name" value="bMG10"/>
    <property type="match status" value="1"/>
</dbReference>
<sequence length="2001" mass="229065">MTHSQKNNESYDVLWGDVAQFEKEDLTKSALEVVRKISKKAKKENNSGQIIKSLLYTSKYALTLEEDAQLTIINDFKQEISKAESPTKNVLESYLANLYWQYFQQNRYQFYNRTKTETKIDSVDYRTWDVTTLFQEIKHHFGNSLTNPKALQEIGVESFKEIINDQKGSETYRPTLFDILAHTALEFYKTQETNITRPAYKFEISDPSLLCEAHEFIKVKVNTEDKTSLQAKALEVYQKLIGFHLSNNNLMAMVDVDIERLKYVHQNAIFPDKELHYLEVLQNSSSGIANVKVANLYQYEVAYLYQQWGRTYQAKTNNEHQWKLKEAVAICDDIIKESPKGKAADKAKDLKSNILETNLQLTAERFIPINRPARILVNYKNIKGLKLSAYTITGSDLEKLNSLYPEPKKLDFIKKLKLVKSWDTDLKNEGDYQNHSTEVLIPELNNGIYVVLATPKDESTSFAYSDIQVTDLALVETRSTSEHRFQVIDRNNGQPKKQVKVKFSYRENYDGKTLTKSFVTDDQGQVKIALPNKQWTRIHTTITSGDDTAYFGEYFINQKRNTSNKSNINYNAFLFTDRSIYRPGQPLFYKAIAISGQNGESKIQPNTTITVALRDANYQEISLQESTTNEFGSFTGEFILPNNGLTGNYSLQVRSKAININGAVNFSVEEYKRPKFETSFNPITTSVKVNDSVVVSGKAMAYAGSAITDAKVTYRVKRIVNFPRWYYWFRPYFNSSPQEITHGETTTDASGNYEVKFMAIPDKSADRESMPVFNYEISADVTDINGETHSATTTVRVGYHTLTANIVVGETMDKDKKDHTITVYTHNLNGQSVPAKGTLKIYKLKSPAHVLRNRPWEAPDYAGFTEEEFRRLYPHDAYTNENDQTQWKNGQLVMGKSFDTGSSNEINLGSIKKWISGKYRITLETKDKFGQTVKDLTHTTLFSEKDKTLADHQLFRINTNKDQYVIGETATITLSSSAENLAVTLAIEKDRKIIDTRIIRLNNNSKTIKIPVEHGDLGGFSINYGFSAYNSFISNTLPITVPYPKTDLEIETLTFRNKIKPGTDETWSFKIKGPEGEKVSAEVLASMYDASLDTFRSHYWSFYPIHKPYYYSNYNSNAYQSFGNASFLVHNDQSHENWYTPQHYDSFNWFGLHFGYNYGMYLRKKVMRSAAPMMAMDMAEGEALNEEIVAESDLAGYAAGIEEINAPEAKSKEKEKEDVQVRTNLQETAFFFPQLQTDEEGNVSFSFTTPEALTQWKLQLLAHTKSLQSAMSTLKTVTQKELMVTPNVPRFLREGDKITISTKIANLTESKLEGQAFIELIDAISGKEISTELLLSDSKTGTKQVSFSVDSLGNTQVSWQLKIPADLQALQFKIIAKAGDFSDGEQNMLPVLTNRMLVTETLPMWVRSNQTKTFTLDKLKDNTSTTLKNHKLTLEITSNPAWYAVQALPYLMEYPYDCNEQVFSRYYANSLASHIANSSPRIREVFDQWANSDALLGNLEKNQELKALLIQETPWLRDAQSETEQKKRIALLFNMNKMKEEQANALNKLRQNQMSNGAWAWFKGGRENRFITQHIITGLGHLKRLSVVTNEDKKQHEMVIKAVRYLDNEFLEEYEQMKKYATDINDDHLSYTQLHYLYMRSFFDDIKTSKKVANIMEYYNGQAKKYWTKRSLYAKGILALVLHRNNERSTAAKILRSLKENSINSEEMGMYWKENTGSWYWHQAPIETQALLIEAFSEIENDITTIDNLKIWLLKNKQTNQWKTTKATTDAVYSLLLQGSDWLPVTDAVDVLVGGKKIEPSKMENVRVEAGTGYYKTSWANNEITSDLGSVQLTKKGKGIAWGALYWQYFEDLDKITSAKTPLQLKKKLFLRNHTDTGEEISEITPKTALKVGDLVRVRIELRSDRNMEFVHMKDMRAAGLEPTNVLSRYKWQDGLGYYESTKDASTNFFFDYLPKGVYVFEYDLRVNNAGNFSNGITTIQSMYAPEFSSHSEGIRIEVDN</sequence>
<gene>
    <name evidence="4" type="ORF">GJ691_03735</name>
</gene>
<dbReference type="Pfam" id="PF01835">
    <property type="entry name" value="MG2"/>
    <property type="match status" value="1"/>
</dbReference>
<evidence type="ECO:0000313" key="5">
    <source>
        <dbReference type="Proteomes" id="UP000443153"/>
    </source>
</evidence>
<dbReference type="Proteomes" id="UP000443153">
    <property type="component" value="Unassembled WGS sequence"/>
</dbReference>
<dbReference type="SUPFAM" id="SSF48239">
    <property type="entry name" value="Terpenoid cyclases/Protein prenyltransferases"/>
    <property type="match status" value="1"/>
</dbReference>
<dbReference type="InterPro" id="IPR051802">
    <property type="entry name" value="YfhM-like"/>
</dbReference>
<dbReference type="GO" id="GO:0004866">
    <property type="term" value="F:endopeptidase inhibitor activity"/>
    <property type="evidence" value="ECO:0007669"/>
    <property type="project" value="InterPro"/>
</dbReference>
<dbReference type="InterPro" id="IPR011625">
    <property type="entry name" value="A2M_N_BRD"/>
</dbReference>
<dbReference type="InterPro" id="IPR001599">
    <property type="entry name" value="Macroglobln_a2"/>
</dbReference>
<name>A0A6I2ML86_9FLAO</name>
<dbReference type="EMBL" id="WKJH01000002">
    <property type="protein sequence ID" value="MRX63275.1"/>
    <property type="molecule type" value="Genomic_DNA"/>
</dbReference>
<reference evidence="4 5" key="1">
    <citation type="submission" date="2019-11" db="EMBL/GenBank/DDBJ databases">
        <title>Maribacter lutea sp. nov., a marine bacterium isolated from intertidal sand.</title>
        <authorList>
            <person name="Liu A."/>
        </authorList>
    </citation>
    <scope>NUCLEOTIDE SEQUENCE [LARGE SCALE GENOMIC DNA]</scope>
    <source>
        <strain evidence="4 5">RZ05</strain>
    </source>
</reference>
<dbReference type="Gene3D" id="2.60.40.1930">
    <property type="match status" value="1"/>
</dbReference>
<dbReference type="SMART" id="SM01359">
    <property type="entry name" value="A2M_N_2"/>
    <property type="match status" value="1"/>
</dbReference>